<reference evidence="1" key="1">
    <citation type="submission" date="2023-05" db="EMBL/GenBank/DDBJ databases">
        <authorList>
            <consortium name="ELIXIR-Norway"/>
        </authorList>
    </citation>
    <scope>NUCLEOTIDE SEQUENCE</scope>
</reference>
<proteinExistence type="predicted"/>
<evidence type="ECO:0000313" key="1">
    <source>
        <dbReference type="EMBL" id="CAN0434870.1"/>
    </source>
</evidence>
<organism evidence="1 2">
    <name type="scientific">Rangifer tarandus platyrhynchus</name>
    <name type="common">Svalbard reindeer</name>
    <dbReference type="NCBI Taxonomy" id="3082113"/>
    <lineage>
        <taxon>Eukaryota</taxon>
        <taxon>Metazoa</taxon>
        <taxon>Chordata</taxon>
        <taxon>Craniata</taxon>
        <taxon>Vertebrata</taxon>
        <taxon>Euteleostomi</taxon>
        <taxon>Mammalia</taxon>
        <taxon>Eutheria</taxon>
        <taxon>Laurasiatheria</taxon>
        <taxon>Artiodactyla</taxon>
        <taxon>Ruminantia</taxon>
        <taxon>Pecora</taxon>
        <taxon>Cervidae</taxon>
        <taxon>Odocoileinae</taxon>
        <taxon>Rangifer</taxon>
    </lineage>
</organism>
<dbReference type="Proteomes" id="UP001162501">
    <property type="component" value="Chromosome 3"/>
</dbReference>
<sequence>MFRTWSAASGCPCGPSVWNLGVGAWGVSVNGIGLRTEGEPLLDTLAPPLWRREATPPESVVEGPLIQLSRSSSPSRCPQPSRRCQSGGCIGGGGGRHRAWVQ</sequence>
<gene>
    <name evidence="1" type="ORF">MRATA1EN22A_LOCUS18855</name>
</gene>
<evidence type="ECO:0000313" key="2">
    <source>
        <dbReference type="Proteomes" id="UP001162501"/>
    </source>
</evidence>
<dbReference type="EMBL" id="OX596087">
    <property type="protein sequence ID" value="CAN0434870.1"/>
    <property type="molecule type" value="Genomic_DNA"/>
</dbReference>
<protein>
    <submittedName>
        <fullName evidence="1">Uncharacterized protein</fullName>
    </submittedName>
</protein>
<reference evidence="1" key="2">
    <citation type="submission" date="2025-03" db="EMBL/GenBank/DDBJ databases">
        <authorList>
            <consortium name="ELIXIR-Norway"/>
            <consortium name="Elixir Norway"/>
        </authorList>
    </citation>
    <scope>NUCLEOTIDE SEQUENCE</scope>
</reference>
<accession>A0AC59ZI72</accession>
<name>A0AC59ZI72_RANTA</name>